<gene>
    <name evidence="1" type="ORF">PSM7751_03667</name>
</gene>
<dbReference type="AlphaFoldDB" id="A0A1X7A3W5"/>
<dbReference type="OrthoDB" id="7875410at2"/>
<evidence type="ECO:0000313" key="2">
    <source>
        <dbReference type="Proteomes" id="UP000193963"/>
    </source>
</evidence>
<reference evidence="1 2" key="1">
    <citation type="submission" date="2017-03" db="EMBL/GenBank/DDBJ databases">
        <authorList>
            <person name="Afonso C.L."/>
            <person name="Miller P.J."/>
            <person name="Scott M.A."/>
            <person name="Spackman E."/>
            <person name="Goraichik I."/>
            <person name="Dimitrov K.M."/>
            <person name="Suarez D.L."/>
            <person name="Swayne D.E."/>
        </authorList>
    </citation>
    <scope>NUCLEOTIDE SEQUENCE [LARGE SCALE GENOMIC DNA]</scope>
    <source>
        <strain evidence="1 2">CECT 7751</strain>
    </source>
</reference>
<organism evidence="1 2">
    <name type="scientific">Pseudooceanicola marinus</name>
    <dbReference type="NCBI Taxonomy" id="396013"/>
    <lineage>
        <taxon>Bacteria</taxon>
        <taxon>Pseudomonadati</taxon>
        <taxon>Pseudomonadota</taxon>
        <taxon>Alphaproteobacteria</taxon>
        <taxon>Rhodobacterales</taxon>
        <taxon>Paracoccaceae</taxon>
        <taxon>Pseudooceanicola</taxon>
    </lineage>
</organism>
<dbReference type="RefSeq" id="WP_085889679.1">
    <property type="nucleotide sequence ID" value="NZ_FWFN01000008.1"/>
</dbReference>
<dbReference type="EMBL" id="FWFN01000008">
    <property type="protein sequence ID" value="SLN69279.1"/>
    <property type="molecule type" value="Genomic_DNA"/>
</dbReference>
<name>A0A1X7A3W5_9RHOB</name>
<dbReference type="Proteomes" id="UP000193963">
    <property type="component" value="Unassembled WGS sequence"/>
</dbReference>
<evidence type="ECO:0008006" key="3">
    <source>
        <dbReference type="Google" id="ProtNLM"/>
    </source>
</evidence>
<sequence>MFCVLLTIGPPGEDFRPLEAYEATVLPLLADYGGERLVCLRHLDTGGETHLYAFPDEAAFERYMADPTRRRAAAPVDQAGITTGYQPVVML</sequence>
<evidence type="ECO:0000313" key="1">
    <source>
        <dbReference type="EMBL" id="SLN69279.1"/>
    </source>
</evidence>
<accession>A0A1X7A3W5</accession>
<dbReference type="SUPFAM" id="SSF54909">
    <property type="entry name" value="Dimeric alpha+beta barrel"/>
    <property type="match status" value="1"/>
</dbReference>
<keyword evidence="2" id="KW-1185">Reference proteome</keyword>
<dbReference type="InterPro" id="IPR011008">
    <property type="entry name" value="Dimeric_a/b-barrel"/>
</dbReference>
<proteinExistence type="predicted"/>
<protein>
    <recommendedName>
        <fullName evidence="3">DUF1330 domain-containing protein</fullName>
    </recommendedName>
</protein>